<proteinExistence type="predicted"/>
<dbReference type="SUPFAM" id="SSF48173">
    <property type="entry name" value="Cryptochrome/photolyase FAD-binding domain"/>
    <property type="match status" value="1"/>
</dbReference>
<evidence type="ECO:0000313" key="2">
    <source>
        <dbReference type="Proteomes" id="UP001596512"/>
    </source>
</evidence>
<sequence>MSQHADGGRLATKPYAAGGAYINRMSDYCGRCPYNPRVRVGDDACPYTAGYWAWVHRHRDLLDRNPRTTRAVVGMRRLGDLDALLEQEHHRDRF</sequence>
<evidence type="ECO:0000313" key="1">
    <source>
        <dbReference type="EMBL" id="MFC7616303.1"/>
    </source>
</evidence>
<dbReference type="PANTHER" id="PTHR38657">
    <property type="entry name" value="SLR1343 PROTEIN"/>
    <property type="match status" value="1"/>
</dbReference>
<dbReference type="Gene3D" id="1.10.579.10">
    <property type="entry name" value="DNA Cyclobutane Dipyrimidine Photolyase, subunit A, domain 3"/>
    <property type="match status" value="1"/>
</dbReference>
<keyword evidence="2" id="KW-1185">Reference proteome</keyword>
<evidence type="ECO:0008006" key="3">
    <source>
        <dbReference type="Google" id="ProtNLM"/>
    </source>
</evidence>
<comment type="caution">
    <text evidence="1">The sequence shown here is derived from an EMBL/GenBank/DDBJ whole genome shotgun (WGS) entry which is preliminary data.</text>
</comment>
<dbReference type="Gene3D" id="1.10.10.1710">
    <property type="entry name" value="Deoxyribodipyrimidine photolyase-related"/>
    <property type="match status" value="1"/>
</dbReference>
<gene>
    <name evidence="1" type="ORF">ACFQV2_25355</name>
</gene>
<dbReference type="PANTHER" id="PTHR38657:SF1">
    <property type="entry name" value="SLR1343 PROTEIN"/>
    <property type="match status" value="1"/>
</dbReference>
<dbReference type="InterPro" id="IPR052551">
    <property type="entry name" value="UV-DNA_repair_photolyase"/>
</dbReference>
<dbReference type="InterPro" id="IPR036134">
    <property type="entry name" value="Crypto/Photolyase_FAD-like_sf"/>
</dbReference>
<dbReference type="Proteomes" id="UP001596512">
    <property type="component" value="Unassembled WGS sequence"/>
</dbReference>
<name>A0ABW2TU27_9PSEU</name>
<organism evidence="1 2">
    <name type="scientific">Actinokineospora soli</name>
    <dbReference type="NCBI Taxonomy" id="1048753"/>
    <lineage>
        <taxon>Bacteria</taxon>
        <taxon>Bacillati</taxon>
        <taxon>Actinomycetota</taxon>
        <taxon>Actinomycetes</taxon>
        <taxon>Pseudonocardiales</taxon>
        <taxon>Pseudonocardiaceae</taxon>
        <taxon>Actinokineospora</taxon>
    </lineage>
</organism>
<reference evidence="2" key="1">
    <citation type="journal article" date="2019" name="Int. J. Syst. Evol. Microbiol.">
        <title>The Global Catalogue of Microorganisms (GCM) 10K type strain sequencing project: providing services to taxonomists for standard genome sequencing and annotation.</title>
        <authorList>
            <consortium name="The Broad Institute Genomics Platform"/>
            <consortium name="The Broad Institute Genome Sequencing Center for Infectious Disease"/>
            <person name="Wu L."/>
            <person name="Ma J."/>
        </authorList>
    </citation>
    <scope>NUCLEOTIDE SEQUENCE [LARGE SCALE GENOMIC DNA]</scope>
    <source>
        <strain evidence="2">JCM 17695</strain>
    </source>
</reference>
<dbReference type="EMBL" id="JBHTEY010000004">
    <property type="protein sequence ID" value="MFC7616303.1"/>
    <property type="molecule type" value="Genomic_DNA"/>
</dbReference>
<accession>A0ABW2TU27</accession>
<protein>
    <recommendedName>
        <fullName evidence="3">Deoxyribodipyrimidine photolyase-related protein</fullName>
    </recommendedName>
</protein>